<dbReference type="Proteomes" id="UP001501084">
    <property type="component" value="Unassembled WGS sequence"/>
</dbReference>
<name>A0ABN3B288_9MICO</name>
<feature type="transmembrane region" description="Helical" evidence="1">
    <location>
        <begin position="47"/>
        <end position="66"/>
    </location>
</feature>
<evidence type="ECO:0000256" key="1">
    <source>
        <dbReference type="SAM" id="Phobius"/>
    </source>
</evidence>
<feature type="transmembrane region" description="Helical" evidence="1">
    <location>
        <begin position="87"/>
        <end position="108"/>
    </location>
</feature>
<accession>A0ABN3B288</accession>
<evidence type="ECO:0000313" key="3">
    <source>
        <dbReference type="Proteomes" id="UP001501084"/>
    </source>
</evidence>
<reference evidence="2 3" key="1">
    <citation type="journal article" date="2019" name="Int. J. Syst. Evol. Microbiol.">
        <title>The Global Catalogue of Microorganisms (GCM) 10K type strain sequencing project: providing services to taxonomists for standard genome sequencing and annotation.</title>
        <authorList>
            <consortium name="The Broad Institute Genomics Platform"/>
            <consortium name="The Broad Institute Genome Sequencing Center for Infectious Disease"/>
            <person name="Wu L."/>
            <person name="Ma J."/>
        </authorList>
    </citation>
    <scope>NUCLEOTIDE SEQUENCE [LARGE SCALE GENOMIC DNA]</scope>
    <source>
        <strain evidence="2 3">JCM 14919</strain>
    </source>
</reference>
<comment type="caution">
    <text evidence="2">The sequence shown here is derived from an EMBL/GenBank/DDBJ whole genome shotgun (WGS) entry which is preliminary data.</text>
</comment>
<feature type="transmembrane region" description="Helical" evidence="1">
    <location>
        <begin position="12"/>
        <end position="35"/>
    </location>
</feature>
<organism evidence="2 3">
    <name type="scientific">Leucobacter alluvii</name>
    <dbReference type="NCBI Taxonomy" id="340321"/>
    <lineage>
        <taxon>Bacteria</taxon>
        <taxon>Bacillati</taxon>
        <taxon>Actinomycetota</taxon>
        <taxon>Actinomycetes</taxon>
        <taxon>Micrococcales</taxon>
        <taxon>Microbacteriaceae</taxon>
        <taxon>Leucobacter</taxon>
    </lineage>
</organism>
<proteinExistence type="predicted"/>
<keyword evidence="1" id="KW-0472">Membrane</keyword>
<sequence>MSTRAKFVLSSVKILGAYLLLAVVLSFIALLIMVLLDISVNFDFTSMLLSTILLIISLIDFVRVVWQVPKFVNDGTFIGSNKSPASTAAAFTMSVFVMSAALTLITWIRFLNGLSAST</sequence>
<keyword evidence="1" id="KW-1133">Transmembrane helix</keyword>
<keyword evidence="3" id="KW-1185">Reference proteome</keyword>
<gene>
    <name evidence="2" type="ORF">GCM10009786_00430</name>
</gene>
<evidence type="ECO:0000313" key="2">
    <source>
        <dbReference type="EMBL" id="GAA2185169.1"/>
    </source>
</evidence>
<dbReference type="RefSeq" id="WP_346056874.1">
    <property type="nucleotide sequence ID" value="NZ_BAAAOP010000001.1"/>
</dbReference>
<keyword evidence="1" id="KW-0812">Transmembrane</keyword>
<protein>
    <submittedName>
        <fullName evidence="2">Uncharacterized protein</fullName>
    </submittedName>
</protein>
<dbReference type="EMBL" id="BAAAOP010000001">
    <property type="protein sequence ID" value="GAA2185169.1"/>
    <property type="molecule type" value="Genomic_DNA"/>
</dbReference>